<protein>
    <submittedName>
        <fullName evidence="2">Uncharacterized protein</fullName>
    </submittedName>
</protein>
<feature type="region of interest" description="Disordered" evidence="1">
    <location>
        <begin position="52"/>
        <end position="105"/>
    </location>
</feature>
<reference evidence="2 3" key="1">
    <citation type="submission" date="2019-08" db="EMBL/GenBank/DDBJ databases">
        <title>Draft genome sequences of two oriental melons (Cucumis melo L. var makuwa).</title>
        <authorList>
            <person name="Kwon S.-Y."/>
        </authorList>
    </citation>
    <scope>NUCLEOTIDE SEQUENCE [LARGE SCALE GENOMIC DNA]</scope>
    <source>
        <strain evidence="3">cv. SW 3</strain>
        <tissue evidence="2">Leaf</tissue>
    </source>
</reference>
<feature type="compositionally biased region" description="Basic and acidic residues" evidence="1">
    <location>
        <begin position="87"/>
        <end position="105"/>
    </location>
</feature>
<comment type="caution">
    <text evidence="2">The sequence shown here is derived from an EMBL/GenBank/DDBJ whole genome shotgun (WGS) entry which is preliminary data.</text>
</comment>
<evidence type="ECO:0000313" key="3">
    <source>
        <dbReference type="Proteomes" id="UP000321393"/>
    </source>
</evidence>
<accession>A0A5A7UI22</accession>
<dbReference type="Proteomes" id="UP000321393">
    <property type="component" value="Unassembled WGS sequence"/>
</dbReference>
<organism evidence="2 3">
    <name type="scientific">Cucumis melo var. makuwa</name>
    <name type="common">Oriental melon</name>
    <dbReference type="NCBI Taxonomy" id="1194695"/>
    <lineage>
        <taxon>Eukaryota</taxon>
        <taxon>Viridiplantae</taxon>
        <taxon>Streptophyta</taxon>
        <taxon>Embryophyta</taxon>
        <taxon>Tracheophyta</taxon>
        <taxon>Spermatophyta</taxon>
        <taxon>Magnoliopsida</taxon>
        <taxon>eudicotyledons</taxon>
        <taxon>Gunneridae</taxon>
        <taxon>Pentapetalae</taxon>
        <taxon>rosids</taxon>
        <taxon>fabids</taxon>
        <taxon>Cucurbitales</taxon>
        <taxon>Cucurbitaceae</taxon>
        <taxon>Benincaseae</taxon>
        <taxon>Cucumis</taxon>
    </lineage>
</organism>
<dbReference type="OrthoDB" id="420046at2759"/>
<sequence>MDKTFNLRTGSWTLKEKELKDLLGKENYSANHIFAFKNHCTNAEAKLKEKGDELRLRKGSSSVEGEEARRSNRNGSSDVRTETVGILRERGDGNGRRRPAFEPKR</sequence>
<name>A0A5A7UI22_CUCMM</name>
<evidence type="ECO:0000256" key="1">
    <source>
        <dbReference type="SAM" id="MobiDB-lite"/>
    </source>
</evidence>
<dbReference type="EMBL" id="SSTE01008862">
    <property type="protein sequence ID" value="KAA0054207.1"/>
    <property type="molecule type" value="Genomic_DNA"/>
</dbReference>
<evidence type="ECO:0000313" key="2">
    <source>
        <dbReference type="EMBL" id="KAA0054207.1"/>
    </source>
</evidence>
<dbReference type="AlphaFoldDB" id="A0A5A7UI22"/>
<proteinExistence type="predicted"/>
<gene>
    <name evidence="2" type="ORF">E6C27_scaffold131G001440</name>
</gene>